<dbReference type="OrthoDB" id="9133582at2"/>
<gene>
    <name evidence="2" type="ORF">EIK76_02705</name>
</gene>
<reference evidence="2 3" key="1">
    <citation type="submission" date="2018-11" db="EMBL/GenBank/DDBJ databases">
        <title>Draft genome analysis of Rheinheimera mesophila isolated from an industrial waste site.</title>
        <authorList>
            <person name="Yu Q."/>
            <person name="Qi Y."/>
            <person name="Zhang H."/>
            <person name="Lu Y."/>
            <person name="Pu J."/>
        </authorList>
    </citation>
    <scope>NUCLEOTIDE SEQUENCE [LARGE SCALE GENOMIC DNA]</scope>
    <source>
        <strain evidence="2 3">IITR13</strain>
    </source>
</reference>
<proteinExistence type="predicted"/>
<sequence length="66" mass="7517">MLKTMTFALLHFTVAFSVTYLLTGDLFVGGLVATIEPAINTIAYFFHEKAWSRIALRQKQHHQLHA</sequence>
<accession>A0A3P3QPS2</accession>
<dbReference type="RefSeq" id="WP_046519335.1">
    <property type="nucleotide sequence ID" value="NZ_LAVS01000010.1"/>
</dbReference>
<dbReference type="EMBL" id="RRCF01000001">
    <property type="protein sequence ID" value="RRJ23015.1"/>
    <property type="molecule type" value="Genomic_DNA"/>
</dbReference>
<organism evidence="2 3">
    <name type="scientific">Rheinheimera mesophila</name>
    <dbReference type="NCBI Taxonomy" id="1547515"/>
    <lineage>
        <taxon>Bacteria</taxon>
        <taxon>Pseudomonadati</taxon>
        <taxon>Pseudomonadota</taxon>
        <taxon>Gammaproteobacteria</taxon>
        <taxon>Chromatiales</taxon>
        <taxon>Chromatiaceae</taxon>
        <taxon>Rheinheimera</taxon>
    </lineage>
</organism>
<dbReference type="Pfam" id="PF09834">
    <property type="entry name" value="DUF2061"/>
    <property type="match status" value="1"/>
</dbReference>
<evidence type="ECO:0000313" key="3">
    <source>
        <dbReference type="Proteomes" id="UP000276260"/>
    </source>
</evidence>
<keyword evidence="3" id="KW-1185">Reference proteome</keyword>
<dbReference type="AlphaFoldDB" id="A0A3P3QPS2"/>
<dbReference type="InterPro" id="IPR018638">
    <property type="entry name" value="DUF2061_membrane"/>
</dbReference>
<comment type="caution">
    <text evidence="2">The sequence shown here is derived from an EMBL/GenBank/DDBJ whole genome shotgun (WGS) entry which is preliminary data.</text>
</comment>
<dbReference type="Proteomes" id="UP000276260">
    <property type="component" value="Unassembled WGS sequence"/>
</dbReference>
<protein>
    <submittedName>
        <fullName evidence="2">DUF2061 domain-containing protein</fullName>
    </submittedName>
</protein>
<evidence type="ECO:0000313" key="2">
    <source>
        <dbReference type="EMBL" id="RRJ23015.1"/>
    </source>
</evidence>
<evidence type="ECO:0000259" key="1">
    <source>
        <dbReference type="Pfam" id="PF09834"/>
    </source>
</evidence>
<feature type="domain" description="DUF2061" evidence="1">
    <location>
        <begin position="1"/>
        <end position="52"/>
    </location>
</feature>
<name>A0A3P3QPS2_9GAMM</name>